<dbReference type="InterPro" id="IPR001129">
    <property type="entry name" value="Membr-assoc_MAPEG"/>
</dbReference>
<keyword evidence="2 5" id="KW-0812">Transmembrane</keyword>
<feature type="transmembrane region" description="Helical" evidence="5">
    <location>
        <begin position="68"/>
        <end position="95"/>
    </location>
</feature>
<dbReference type="PANTHER" id="PTHR10250">
    <property type="entry name" value="MICROSOMAL GLUTATHIONE S-TRANSFERASE"/>
    <property type="match status" value="1"/>
</dbReference>
<evidence type="ECO:0000256" key="4">
    <source>
        <dbReference type="ARBA" id="ARBA00023136"/>
    </source>
</evidence>
<dbReference type="Proteomes" id="UP001642483">
    <property type="component" value="Unassembled WGS sequence"/>
</dbReference>
<feature type="transmembrane region" description="Helical" evidence="5">
    <location>
        <begin position="115"/>
        <end position="134"/>
    </location>
</feature>
<comment type="caution">
    <text evidence="6">The sequence shown here is derived from an EMBL/GenBank/DDBJ whole genome shotgun (WGS) entry which is preliminary data.</text>
</comment>
<evidence type="ECO:0008006" key="8">
    <source>
        <dbReference type="Google" id="ProtNLM"/>
    </source>
</evidence>
<name>A0ABP0FXM9_CLALP</name>
<dbReference type="InterPro" id="IPR023352">
    <property type="entry name" value="MAPEG-like_dom_sf"/>
</dbReference>
<comment type="subcellular location">
    <subcellularLocation>
        <location evidence="1">Membrane</location>
        <topology evidence="1">Multi-pass membrane protein</topology>
    </subcellularLocation>
</comment>
<accession>A0ABP0FXM9</accession>
<organism evidence="6 7">
    <name type="scientific">Clavelina lepadiformis</name>
    <name type="common">Light-bulb sea squirt</name>
    <name type="synonym">Ascidia lepadiformis</name>
    <dbReference type="NCBI Taxonomy" id="159417"/>
    <lineage>
        <taxon>Eukaryota</taxon>
        <taxon>Metazoa</taxon>
        <taxon>Chordata</taxon>
        <taxon>Tunicata</taxon>
        <taxon>Ascidiacea</taxon>
        <taxon>Aplousobranchia</taxon>
        <taxon>Clavelinidae</taxon>
        <taxon>Clavelina</taxon>
    </lineage>
</organism>
<dbReference type="PANTHER" id="PTHR10250:SF26">
    <property type="entry name" value="GLUTATHIONE S-TRANSFERASE 3, MITOCHONDRIAL"/>
    <property type="match status" value="1"/>
</dbReference>
<dbReference type="EMBL" id="CAWYQH010000097">
    <property type="protein sequence ID" value="CAK8683502.1"/>
    <property type="molecule type" value="Genomic_DNA"/>
</dbReference>
<evidence type="ECO:0000256" key="3">
    <source>
        <dbReference type="ARBA" id="ARBA00022989"/>
    </source>
</evidence>
<protein>
    <recommendedName>
        <fullName evidence="8">Microsomal glutathione S-transferase 3</fullName>
    </recommendedName>
</protein>
<dbReference type="Pfam" id="PF01124">
    <property type="entry name" value="MAPEG"/>
    <property type="match status" value="1"/>
</dbReference>
<evidence type="ECO:0000256" key="1">
    <source>
        <dbReference type="ARBA" id="ARBA00004141"/>
    </source>
</evidence>
<reference evidence="6 7" key="1">
    <citation type="submission" date="2024-02" db="EMBL/GenBank/DDBJ databases">
        <authorList>
            <person name="Daric V."/>
            <person name="Darras S."/>
        </authorList>
    </citation>
    <scope>NUCLEOTIDE SEQUENCE [LARGE SCALE GENOMIC DNA]</scope>
</reference>
<evidence type="ECO:0000313" key="7">
    <source>
        <dbReference type="Proteomes" id="UP001642483"/>
    </source>
</evidence>
<evidence type="ECO:0000256" key="5">
    <source>
        <dbReference type="SAM" id="Phobius"/>
    </source>
</evidence>
<evidence type="ECO:0000256" key="2">
    <source>
        <dbReference type="ARBA" id="ARBA00022692"/>
    </source>
</evidence>
<feature type="transmembrane region" description="Helical" evidence="5">
    <location>
        <begin position="12"/>
        <end position="30"/>
    </location>
</feature>
<proteinExistence type="predicted"/>
<keyword evidence="7" id="KW-1185">Reference proteome</keyword>
<sequence length="145" mass="16430">MVAIDFLPADFGYVLLCIVYCLIMNVYLAIQVGKARKKYEVFYPTMYSDKSQMFNCIQRAHQNTLEQLPVVFITMLLVGFVYPKFAAICGAIFVTSRFSYAWGYYTGDPKKRLNGGYAAVGYLGLFVALVYIAIRQLGCFDAYLP</sequence>
<gene>
    <name evidence="6" type="ORF">CVLEPA_LOCUS14570</name>
</gene>
<dbReference type="Gene3D" id="1.20.120.550">
    <property type="entry name" value="Membrane associated eicosanoid/glutathione metabolism-like domain"/>
    <property type="match status" value="1"/>
</dbReference>
<keyword evidence="3 5" id="KW-1133">Transmembrane helix</keyword>
<keyword evidence="4 5" id="KW-0472">Membrane</keyword>
<dbReference type="SUPFAM" id="SSF161084">
    <property type="entry name" value="MAPEG domain-like"/>
    <property type="match status" value="1"/>
</dbReference>
<dbReference type="InterPro" id="IPR050997">
    <property type="entry name" value="MAPEG"/>
</dbReference>
<evidence type="ECO:0000313" key="6">
    <source>
        <dbReference type="EMBL" id="CAK8683502.1"/>
    </source>
</evidence>